<evidence type="ECO:0000313" key="1">
    <source>
        <dbReference type="EMBL" id="QDB73227.1"/>
    </source>
</evidence>
<dbReference type="EMBL" id="MK795384">
    <property type="protein sequence ID" value="QDB73227.1"/>
    <property type="molecule type" value="Genomic_DNA"/>
</dbReference>
<dbReference type="RefSeq" id="YP_009845701.1">
    <property type="nucleotide sequence ID" value="NC_048765.1"/>
</dbReference>
<protein>
    <submittedName>
        <fullName evidence="1">Thiamine pyrophosphate-requiring protein</fullName>
    </submittedName>
</protein>
<dbReference type="KEGG" id="vg:55616064"/>
<organism evidence="1 2">
    <name type="scientific">Vibrio phage VAP7</name>
    <dbReference type="NCBI Taxonomy" id="2584487"/>
    <lineage>
        <taxon>Viruses</taxon>
        <taxon>Duplodnaviria</taxon>
        <taxon>Heunggongvirae</taxon>
        <taxon>Uroviricota</taxon>
        <taxon>Caudoviricetes</taxon>
        <taxon>Pantevenvirales</taxon>
        <taxon>Ackermannviridae</taxon>
        <taxon>Vapseptimavirus</taxon>
        <taxon>Vapseptimavirus VAP7</taxon>
    </lineage>
</organism>
<accession>A0A4Y5TXA1</accession>
<reference evidence="1 2" key="1">
    <citation type="submission" date="2019-04" db="EMBL/GenBank/DDBJ databases">
        <authorList>
            <person name="Gao M."/>
            <person name="Bai C."/>
            <person name="Tong Y."/>
            <person name="Xu X."/>
        </authorList>
    </citation>
    <scope>NUCLEOTIDE SEQUENCE [LARGE SCALE GENOMIC DNA]</scope>
    <source>
        <strain evidence="1 2">Vibrio alginolyticus VA1</strain>
    </source>
</reference>
<dbReference type="Proteomes" id="UP000318470">
    <property type="component" value="Segment"/>
</dbReference>
<keyword evidence="2" id="KW-1185">Reference proteome</keyword>
<name>A0A4Y5TXA1_9CAUD</name>
<dbReference type="GeneID" id="55616064"/>
<sequence>MAKTKSKIRLILLNKYLRSRTDLPLPPGVDAYQGKGYLKSHWHDLDPDELIFCLGDALPSEKHKWLAHINTALLPAGYVAEIVSHTQTATYKGFGYKTWIRCKMHDAR</sequence>
<proteinExistence type="predicted"/>
<evidence type="ECO:0000313" key="2">
    <source>
        <dbReference type="Proteomes" id="UP000318470"/>
    </source>
</evidence>